<name>A0A1M6ZLW3_9BRAD</name>
<reference evidence="7 8" key="1">
    <citation type="submission" date="2016-11" db="EMBL/GenBank/DDBJ databases">
        <authorList>
            <person name="Jaros S."/>
            <person name="Januszkiewicz K."/>
            <person name="Wedrychowicz H."/>
        </authorList>
    </citation>
    <scope>NUCLEOTIDE SEQUENCE [LARGE SCALE GENOMIC DNA]</scope>
    <source>
        <strain evidence="7 8">GAS499</strain>
    </source>
</reference>
<evidence type="ECO:0000259" key="6">
    <source>
        <dbReference type="PROSITE" id="PS50931"/>
    </source>
</evidence>
<dbReference type="SUPFAM" id="SSF46785">
    <property type="entry name" value="Winged helix' DNA-binding domain"/>
    <property type="match status" value="1"/>
</dbReference>
<dbReference type="Gene3D" id="3.40.190.290">
    <property type="match status" value="1"/>
</dbReference>
<dbReference type="Proteomes" id="UP000189935">
    <property type="component" value="Chromosome I"/>
</dbReference>
<organism evidence="7 8">
    <name type="scientific">Bradyrhizobium lablabi</name>
    <dbReference type="NCBI Taxonomy" id="722472"/>
    <lineage>
        <taxon>Bacteria</taxon>
        <taxon>Pseudomonadati</taxon>
        <taxon>Pseudomonadota</taxon>
        <taxon>Alphaproteobacteria</taxon>
        <taxon>Hyphomicrobiales</taxon>
        <taxon>Nitrobacteraceae</taxon>
        <taxon>Bradyrhizobium</taxon>
    </lineage>
</organism>
<dbReference type="PROSITE" id="PS50931">
    <property type="entry name" value="HTH_LYSR"/>
    <property type="match status" value="1"/>
</dbReference>
<dbReference type="GO" id="GO:0003677">
    <property type="term" value="F:DNA binding"/>
    <property type="evidence" value="ECO:0007669"/>
    <property type="project" value="UniProtKB-KW"/>
</dbReference>
<evidence type="ECO:0000256" key="4">
    <source>
        <dbReference type="ARBA" id="ARBA00023125"/>
    </source>
</evidence>
<evidence type="ECO:0000256" key="5">
    <source>
        <dbReference type="ARBA" id="ARBA00023163"/>
    </source>
</evidence>
<dbReference type="FunFam" id="1.10.10.10:FF:000001">
    <property type="entry name" value="LysR family transcriptional regulator"/>
    <property type="match status" value="1"/>
</dbReference>
<evidence type="ECO:0000313" key="7">
    <source>
        <dbReference type="EMBL" id="SHL31325.1"/>
    </source>
</evidence>
<dbReference type="RefSeq" id="WP_433994600.1">
    <property type="nucleotide sequence ID" value="NZ_LT670844.1"/>
</dbReference>
<dbReference type="PANTHER" id="PTHR30419:SF2">
    <property type="entry name" value="LYSR FAMILY TRANSCRIPTIONAL REGULATOR"/>
    <property type="match status" value="1"/>
</dbReference>
<feature type="domain" description="HTH lysR-type" evidence="6">
    <location>
        <begin position="5"/>
        <end position="62"/>
    </location>
</feature>
<dbReference type="SUPFAM" id="SSF53850">
    <property type="entry name" value="Periplasmic binding protein-like II"/>
    <property type="match status" value="1"/>
</dbReference>
<dbReference type="InterPro" id="IPR036388">
    <property type="entry name" value="WH-like_DNA-bd_sf"/>
</dbReference>
<dbReference type="Pfam" id="PF03466">
    <property type="entry name" value="LysR_substrate"/>
    <property type="match status" value="1"/>
</dbReference>
<protein>
    <submittedName>
        <fullName evidence="7">DNA-binding transcriptional regulator, LysR family</fullName>
    </submittedName>
</protein>
<dbReference type="CDD" id="cd08421">
    <property type="entry name" value="PBP2_LTTR_like_1"/>
    <property type="match status" value="1"/>
</dbReference>
<dbReference type="GO" id="GO:0003700">
    <property type="term" value="F:DNA-binding transcription factor activity"/>
    <property type="evidence" value="ECO:0007669"/>
    <property type="project" value="InterPro"/>
</dbReference>
<keyword evidence="4 7" id="KW-0238">DNA-binding</keyword>
<evidence type="ECO:0000256" key="1">
    <source>
        <dbReference type="ARBA" id="ARBA00003502"/>
    </source>
</evidence>
<dbReference type="PANTHER" id="PTHR30419">
    <property type="entry name" value="HTH-TYPE TRANSCRIPTIONAL REGULATOR YBHD"/>
    <property type="match status" value="1"/>
</dbReference>
<proteinExistence type="inferred from homology"/>
<dbReference type="InterPro" id="IPR000847">
    <property type="entry name" value="LysR_HTH_N"/>
</dbReference>
<dbReference type="Gene3D" id="1.10.10.10">
    <property type="entry name" value="Winged helix-like DNA-binding domain superfamily/Winged helix DNA-binding domain"/>
    <property type="match status" value="1"/>
</dbReference>
<gene>
    <name evidence="7" type="ORF">SAMN05444159_5588</name>
</gene>
<keyword evidence="3" id="KW-0805">Transcription regulation</keyword>
<keyword evidence="5" id="KW-0804">Transcription</keyword>
<dbReference type="GO" id="GO:0005829">
    <property type="term" value="C:cytosol"/>
    <property type="evidence" value="ECO:0007669"/>
    <property type="project" value="TreeGrafter"/>
</dbReference>
<accession>A0A1M6ZLW3</accession>
<dbReference type="Pfam" id="PF00126">
    <property type="entry name" value="HTH_1"/>
    <property type="match status" value="1"/>
</dbReference>
<comment type="similarity">
    <text evidence="2">Belongs to the LysR transcriptional regulatory family.</text>
</comment>
<dbReference type="EMBL" id="LT670844">
    <property type="protein sequence ID" value="SHL31325.1"/>
    <property type="molecule type" value="Genomic_DNA"/>
</dbReference>
<dbReference type="InterPro" id="IPR005119">
    <property type="entry name" value="LysR_subst-bd"/>
</dbReference>
<evidence type="ECO:0000256" key="3">
    <source>
        <dbReference type="ARBA" id="ARBA00023015"/>
    </source>
</evidence>
<sequence>MSIRFDLTDLRLFLHVADAASITHGATRANMTLASASERIRAMEAALGAPLLERKRRGVRLTPVGSALVHHARIVTQQLEQMRGELNDYAKGLRGHVRLLSNTVAIAEFLPTALASFLSAHPNIDVELEDRPSREIKRTIAEGRADIGIVTDAVDPAEELETFPIGAIRLVVVAPRRHPIGRRRKTAFREILDHDIVGLPSGSALQDYLDHHAARAGRRMKVRIRLNGFDAICRMVESGIGLAVLPETAARRFQHSMAIRITPLTDEWALRHHAICVRNFASLPAHAKRLVECLRPRVSP</sequence>
<dbReference type="InterPro" id="IPR036390">
    <property type="entry name" value="WH_DNA-bd_sf"/>
</dbReference>
<dbReference type="AlphaFoldDB" id="A0A1M6ZLW3"/>
<dbReference type="InterPro" id="IPR050950">
    <property type="entry name" value="HTH-type_LysR_regulators"/>
</dbReference>
<evidence type="ECO:0000313" key="8">
    <source>
        <dbReference type="Proteomes" id="UP000189935"/>
    </source>
</evidence>
<evidence type="ECO:0000256" key="2">
    <source>
        <dbReference type="ARBA" id="ARBA00009437"/>
    </source>
</evidence>
<comment type="function">
    <text evidence="1">NodD regulates the expression of the nodABCFE genes which encode other nodulation proteins. NodD is also a negative regulator of its own expression. Binds flavonoids as inducers.</text>
</comment>